<dbReference type="PRINTS" id="PR00723">
    <property type="entry name" value="SUBTILISIN"/>
</dbReference>
<dbReference type="SUPFAM" id="SSF52743">
    <property type="entry name" value="Subtilisin-like"/>
    <property type="match status" value="1"/>
</dbReference>
<keyword evidence="5 6" id="KW-0720">Serine protease</keyword>
<dbReference type="InterPro" id="IPR026444">
    <property type="entry name" value="Secre_tail"/>
</dbReference>
<dbReference type="InterPro" id="IPR023827">
    <property type="entry name" value="Peptidase_S8_Asp-AS"/>
</dbReference>
<evidence type="ECO:0000259" key="9">
    <source>
        <dbReference type="Pfam" id="PF00082"/>
    </source>
</evidence>
<reference evidence="11 12" key="1">
    <citation type="submission" date="2017-04" db="EMBL/GenBank/DDBJ databases">
        <authorList>
            <person name="Afonso C.L."/>
            <person name="Miller P.J."/>
            <person name="Scott M.A."/>
            <person name="Spackman E."/>
            <person name="Goraichik I."/>
            <person name="Dimitrov K.M."/>
            <person name="Suarez D.L."/>
            <person name="Swayne D.E."/>
        </authorList>
    </citation>
    <scope>NUCLEOTIDE SEQUENCE [LARGE SCALE GENOMIC DNA]</scope>
    <source>
        <strain evidence="11 12">CGMCC 1.12708</strain>
    </source>
</reference>
<dbReference type="InterPro" id="IPR000209">
    <property type="entry name" value="Peptidase_S8/S53_dom"/>
</dbReference>
<evidence type="ECO:0000256" key="4">
    <source>
        <dbReference type="ARBA" id="ARBA00022801"/>
    </source>
</evidence>
<dbReference type="InterPro" id="IPR023828">
    <property type="entry name" value="Peptidase_S8_Ser-AS"/>
</dbReference>
<dbReference type="Pfam" id="PF18962">
    <property type="entry name" value="Por_Secre_tail"/>
    <property type="match status" value="1"/>
</dbReference>
<comment type="similarity">
    <text evidence="1 6 7">Belongs to the peptidase S8 family.</text>
</comment>
<evidence type="ECO:0000256" key="6">
    <source>
        <dbReference type="PROSITE-ProRule" id="PRU01240"/>
    </source>
</evidence>
<feature type="active site" description="Charge relay system" evidence="6">
    <location>
        <position position="201"/>
    </location>
</feature>
<proteinExistence type="inferred from homology"/>
<evidence type="ECO:0000256" key="5">
    <source>
        <dbReference type="ARBA" id="ARBA00022825"/>
    </source>
</evidence>
<feature type="chain" id="PRO_5010702380" evidence="8">
    <location>
        <begin position="23"/>
        <end position="535"/>
    </location>
</feature>
<feature type="active site" description="Charge relay system" evidence="6">
    <location>
        <position position="146"/>
    </location>
</feature>
<dbReference type="EMBL" id="FWXS01000001">
    <property type="protein sequence ID" value="SMC35853.1"/>
    <property type="molecule type" value="Genomic_DNA"/>
</dbReference>
<dbReference type="Proteomes" id="UP000192393">
    <property type="component" value="Unassembled WGS sequence"/>
</dbReference>
<evidence type="ECO:0000256" key="2">
    <source>
        <dbReference type="ARBA" id="ARBA00022670"/>
    </source>
</evidence>
<feature type="domain" description="Peptidase S8/S53" evidence="9">
    <location>
        <begin position="137"/>
        <end position="389"/>
    </location>
</feature>
<dbReference type="InterPro" id="IPR036852">
    <property type="entry name" value="Peptidase_S8/S53_dom_sf"/>
</dbReference>
<dbReference type="RefSeq" id="WP_084015741.1">
    <property type="nucleotide sequence ID" value="NZ_FWXS01000001.1"/>
</dbReference>
<name>A0A1W1YI84_9FLAO</name>
<dbReference type="GO" id="GO:0004252">
    <property type="term" value="F:serine-type endopeptidase activity"/>
    <property type="evidence" value="ECO:0007669"/>
    <property type="project" value="UniProtKB-UniRule"/>
</dbReference>
<dbReference type="Pfam" id="PF00082">
    <property type="entry name" value="Peptidase_S8"/>
    <property type="match status" value="1"/>
</dbReference>
<evidence type="ECO:0000256" key="3">
    <source>
        <dbReference type="ARBA" id="ARBA00022729"/>
    </source>
</evidence>
<feature type="signal peptide" evidence="8">
    <location>
        <begin position="1"/>
        <end position="22"/>
    </location>
</feature>
<organism evidence="11 12">
    <name type="scientific">Moheibacter sediminis</name>
    <dbReference type="NCBI Taxonomy" id="1434700"/>
    <lineage>
        <taxon>Bacteria</taxon>
        <taxon>Pseudomonadati</taxon>
        <taxon>Bacteroidota</taxon>
        <taxon>Flavobacteriia</taxon>
        <taxon>Flavobacteriales</taxon>
        <taxon>Weeksellaceae</taxon>
        <taxon>Moheibacter</taxon>
    </lineage>
</organism>
<dbReference type="STRING" id="1434700.SAMN06296427_101401"/>
<dbReference type="GO" id="GO:0006508">
    <property type="term" value="P:proteolysis"/>
    <property type="evidence" value="ECO:0007669"/>
    <property type="project" value="UniProtKB-KW"/>
</dbReference>
<dbReference type="PANTHER" id="PTHR43399:SF4">
    <property type="entry name" value="CELL WALL-ASSOCIATED PROTEASE"/>
    <property type="match status" value="1"/>
</dbReference>
<dbReference type="NCBIfam" id="TIGR04183">
    <property type="entry name" value="Por_Secre_tail"/>
    <property type="match status" value="1"/>
</dbReference>
<evidence type="ECO:0000259" key="10">
    <source>
        <dbReference type="Pfam" id="PF18962"/>
    </source>
</evidence>
<keyword evidence="12" id="KW-1185">Reference proteome</keyword>
<dbReference type="Gene3D" id="3.40.50.200">
    <property type="entry name" value="Peptidase S8/S53 domain"/>
    <property type="match status" value="1"/>
</dbReference>
<keyword evidence="3 8" id="KW-0732">Signal</keyword>
<feature type="domain" description="Secretion system C-terminal sorting" evidence="10">
    <location>
        <begin position="462"/>
        <end position="532"/>
    </location>
</feature>
<dbReference type="InterPro" id="IPR015500">
    <property type="entry name" value="Peptidase_S8_subtilisin-rel"/>
</dbReference>
<dbReference type="PROSITE" id="PS00137">
    <property type="entry name" value="SUBTILASE_HIS"/>
    <property type="match status" value="1"/>
</dbReference>
<keyword evidence="2 6" id="KW-0645">Protease</keyword>
<evidence type="ECO:0000256" key="8">
    <source>
        <dbReference type="SAM" id="SignalP"/>
    </source>
</evidence>
<dbReference type="InterPro" id="IPR051048">
    <property type="entry name" value="Peptidase_S8/S53_subtilisin"/>
</dbReference>
<dbReference type="PROSITE" id="PS51892">
    <property type="entry name" value="SUBTILASE"/>
    <property type="match status" value="1"/>
</dbReference>
<dbReference type="PROSITE" id="PS00136">
    <property type="entry name" value="SUBTILASE_ASP"/>
    <property type="match status" value="1"/>
</dbReference>
<accession>A0A1W1YI84</accession>
<evidence type="ECO:0000313" key="12">
    <source>
        <dbReference type="Proteomes" id="UP000192393"/>
    </source>
</evidence>
<sequence>MKKFTFLLIAFAGINLSAQSAAYNPNEILVRFAPQVQPEALRAQGLQFENAQQISKVLNIWKLEVNTSNFTEKQIIGEFHRNSNVLGAQLNHIGSFRNNEPNDPMYDQQWQYYQANDKDIDADEAWEITTGGLNTDGDEIVVAVIDDGINLNHPDIEDNLWINQGEIPGDGIDNDNNGYIDDVYGWNIISNNGNVNIGGWHGTPVSGIIGAVGDNGIGVAGVNWNVKIMTIAPISTLESNVIEAYDYALQARIRFNETNGEEGALVVATNSSWGVDFGQPEDAPLWCAFYDEMGEAGILSAGATINGNQNVDVVGDLPTACPSDYLITVTNMNQNDVKVNGAGYGLETIDLGAHGENAFTTAFSGYGGFGGTSGATPHVAGTIALLYSAPCESFTALAKSDPAGAAQKIRNYIFDGVDPNPSLEGITVTGGRLNVNNAVQLLMEECEVMNTENMQFANSVEIYPNPAKEKLMISNKDGKLIDQIQIFSMDGKLIKSQNKLISNEVDVTVLPKGVYKIRIKFNGQQNLISKKFIKN</sequence>
<protein>
    <submittedName>
        <fullName evidence="11">Por secretion system C-terminal sorting domain-containing protein</fullName>
    </submittedName>
</protein>
<keyword evidence="4 6" id="KW-0378">Hydrolase</keyword>
<evidence type="ECO:0000256" key="1">
    <source>
        <dbReference type="ARBA" id="ARBA00011073"/>
    </source>
</evidence>
<gene>
    <name evidence="11" type="ORF">SAMN06296427_101401</name>
</gene>
<dbReference type="PROSITE" id="PS00138">
    <property type="entry name" value="SUBTILASE_SER"/>
    <property type="match status" value="1"/>
</dbReference>
<dbReference type="InterPro" id="IPR022398">
    <property type="entry name" value="Peptidase_S8_His-AS"/>
</dbReference>
<feature type="active site" description="Charge relay system" evidence="6">
    <location>
        <position position="373"/>
    </location>
</feature>
<evidence type="ECO:0000313" key="11">
    <source>
        <dbReference type="EMBL" id="SMC35853.1"/>
    </source>
</evidence>
<dbReference type="PANTHER" id="PTHR43399">
    <property type="entry name" value="SUBTILISIN-RELATED"/>
    <property type="match status" value="1"/>
</dbReference>
<dbReference type="AlphaFoldDB" id="A0A1W1YI84"/>
<evidence type="ECO:0000256" key="7">
    <source>
        <dbReference type="RuleBase" id="RU003355"/>
    </source>
</evidence>
<dbReference type="OrthoDB" id="1055762at2"/>